<dbReference type="KEGG" id="vg:26523405"/>
<dbReference type="Proteomes" id="UP000202736">
    <property type="component" value="Segment"/>
</dbReference>
<name>A0A0K1YAE4_9CAUD</name>
<dbReference type="RefSeq" id="YP_009189036.1">
    <property type="nucleotide sequence ID" value="NC_028672.1"/>
</dbReference>
<keyword evidence="3" id="KW-1185">Reference proteome</keyword>
<dbReference type="Pfam" id="PF13392">
    <property type="entry name" value="HNH_3"/>
    <property type="match status" value="1"/>
</dbReference>
<evidence type="ECO:0000259" key="1">
    <source>
        <dbReference type="Pfam" id="PF13392"/>
    </source>
</evidence>
<proteinExistence type="predicted"/>
<dbReference type="InterPro" id="IPR003615">
    <property type="entry name" value="HNH_nuc"/>
</dbReference>
<dbReference type="InterPro" id="IPR044925">
    <property type="entry name" value="His-Me_finger_sf"/>
</dbReference>
<organism evidence="2 3">
    <name type="scientific">Cronobacter phage PBES 02</name>
    <dbReference type="NCBI Taxonomy" id="1684115"/>
    <lineage>
        <taxon>Viruses</taxon>
        <taxon>Duplodnaviria</taxon>
        <taxon>Heunggongvirae</taxon>
        <taxon>Uroviricota</taxon>
        <taxon>Caudoviricetes</taxon>
        <taxon>Vequintavirinae</taxon>
        <taxon>Certrevirus</taxon>
        <taxon>Certrevirus PBES02</taxon>
    </lineage>
</organism>
<dbReference type="Gene3D" id="3.90.75.20">
    <property type="match status" value="1"/>
</dbReference>
<feature type="domain" description="HNH nuclease" evidence="1">
    <location>
        <begin position="60"/>
        <end position="103"/>
    </location>
</feature>
<evidence type="ECO:0000313" key="2">
    <source>
        <dbReference type="EMBL" id="AKY04075.1"/>
    </source>
</evidence>
<reference evidence="2 3" key="1">
    <citation type="submission" date="2015-07" db="EMBL/GenBank/DDBJ databases">
        <title>Complete genome of Cronobacter phage PBES 02.</title>
        <authorList>
            <person name="Myung H."/>
        </authorList>
    </citation>
    <scope>NUCLEOTIDE SEQUENCE [LARGE SCALE GENOMIC DNA]</scope>
</reference>
<dbReference type="SUPFAM" id="SSF54060">
    <property type="entry name" value="His-Me finger endonucleases"/>
    <property type="match status" value="1"/>
</dbReference>
<accession>A0A0K1YAE4</accession>
<dbReference type="EMBL" id="KT353109">
    <property type="protein sequence ID" value="AKY04075.1"/>
    <property type="molecule type" value="Genomic_DNA"/>
</dbReference>
<protein>
    <recommendedName>
        <fullName evidence="1">HNH nuclease domain-containing protein</fullName>
    </recommendedName>
</protein>
<evidence type="ECO:0000313" key="3">
    <source>
        <dbReference type="Proteomes" id="UP000202736"/>
    </source>
</evidence>
<sequence length="170" mass="19625">MTQDELKSLVYYREDGNLIWKEREPVDRIAKTFNSKFAGKVVGSLATTGYLETAIKQKRYLVHRLVFLYHHGYMPEFVEHKDTDKLNNRILNLREATHEQNMQNVGIKSNNRSGAKVKGVSQYGKHGLWRVQIMCGGVLHTKASFLSAEEAEEYAKELIAKLHKDFAREK</sequence>
<gene>
    <name evidence="2" type="ORF">ADU18_0175</name>
</gene>
<dbReference type="GeneID" id="26523405"/>